<reference evidence="2" key="1">
    <citation type="submission" date="2017-08" db="EMBL/GenBank/DDBJ databases">
        <title>Direct submision.</title>
        <authorList>
            <person name="Kim S.-J."/>
            <person name="Rhee S.-K."/>
        </authorList>
    </citation>
    <scope>NUCLEOTIDE SEQUENCE [LARGE SCALE GENOMIC DNA]</scope>
    <source>
        <strain evidence="2">GI5</strain>
    </source>
</reference>
<protein>
    <recommendedName>
        <fullName evidence="3">Twin-arginine translocation pathway signal</fullName>
    </recommendedName>
</protein>
<name>A0A2K9LLB2_9GAMM</name>
<evidence type="ECO:0008006" key="3">
    <source>
        <dbReference type="Google" id="ProtNLM"/>
    </source>
</evidence>
<accession>A0A2K9LLB2</accession>
<dbReference type="InterPro" id="IPR053855">
    <property type="entry name" value="DUF6931"/>
</dbReference>
<dbReference type="Proteomes" id="UP000235116">
    <property type="component" value="Chromosome"/>
</dbReference>
<sequence length="192" mass="20723">MSELVKITAKQASEILKHFELSEEAVEFADKGNLSPSEFIQQLIKADLYFDAVKFLAHGLPKREAIWWACLAVKKSMPADAPAAQQAALNAAEQWAMQPNEEKRQLAKAWSEKTQQKSAASWAATSAFWSGGSMAKPGEPDMPAPPFLYAHAVSGAISMAAFAPDPDNAADQFKLYIRQGLDLAAGGRGEAA</sequence>
<evidence type="ECO:0000313" key="1">
    <source>
        <dbReference type="EMBL" id="AUM13149.1"/>
    </source>
</evidence>
<dbReference type="Pfam" id="PF22011">
    <property type="entry name" value="DUF6931"/>
    <property type="match status" value="1"/>
</dbReference>
<dbReference type="EMBL" id="CP022684">
    <property type="protein sequence ID" value="AUM13149.1"/>
    <property type="molecule type" value="Genomic_DNA"/>
</dbReference>
<evidence type="ECO:0000313" key="2">
    <source>
        <dbReference type="Proteomes" id="UP000235116"/>
    </source>
</evidence>
<proteinExistence type="predicted"/>
<dbReference type="RefSeq" id="WP_101894527.1">
    <property type="nucleotide sequence ID" value="NZ_CP022684.1"/>
</dbReference>
<gene>
    <name evidence="1" type="ORF">Kalk_12250</name>
</gene>
<dbReference type="KEGG" id="kak:Kalk_12250"/>
<dbReference type="OrthoDB" id="5572566at2"/>
<organism evidence="1 2">
    <name type="scientific">Ketobacter alkanivorans</name>
    <dbReference type="NCBI Taxonomy" id="1917421"/>
    <lineage>
        <taxon>Bacteria</taxon>
        <taxon>Pseudomonadati</taxon>
        <taxon>Pseudomonadota</taxon>
        <taxon>Gammaproteobacteria</taxon>
        <taxon>Pseudomonadales</taxon>
        <taxon>Ketobacteraceae</taxon>
        <taxon>Ketobacter</taxon>
    </lineage>
</organism>
<keyword evidence="2" id="KW-1185">Reference proteome</keyword>
<dbReference type="AlphaFoldDB" id="A0A2K9LLB2"/>